<dbReference type="InParanoid" id="A0A067Q1J4"/>
<dbReference type="PROSITE" id="PS51312">
    <property type="entry name" value="SB"/>
    <property type="match status" value="1"/>
</dbReference>
<keyword evidence="12" id="KW-1185">Reference proteome</keyword>
<dbReference type="InterPro" id="IPR016135">
    <property type="entry name" value="UBQ-conjugating_enzyme/RWD"/>
</dbReference>
<dbReference type="Gene3D" id="3.10.110.10">
    <property type="entry name" value="Ubiquitin Conjugating Enzyme"/>
    <property type="match status" value="1"/>
</dbReference>
<protein>
    <recommendedName>
        <fullName evidence="13">UEV domain-containing protein</fullName>
    </recommendedName>
</protein>
<name>A0A067Q1J4_9AGAM</name>
<dbReference type="HOGENOM" id="CLU_017548_2_0_1"/>
<organism evidence="11 12">
    <name type="scientific">Jaapia argillacea MUCL 33604</name>
    <dbReference type="NCBI Taxonomy" id="933084"/>
    <lineage>
        <taxon>Eukaryota</taxon>
        <taxon>Fungi</taxon>
        <taxon>Dikarya</taxon>
        <taxon>Basidiomycota</taxon>
        <taxon>Agaricomycotina</taxon>
        <taxon>Agaricomycetes</taxon>
        <taxon>Agaricomycetidae</taxon>
        <taxon>Jaapiales</taxon>
        <taxon>Jaapiaceae</taxon>
        <taxon>Jaapia</taxon>
    </lineage>
</organism>
<evidence type="ECO:0000313" key="12">
    <source>
        <dbReference type="Proteomes" id="UP000027265"/>
    </source>
</evidence>
<feature type="compositionally biased region" description="Pro residues" evidence="8">
    <location>
        <begin position="261"/>
        <end position="271"/>
    </location>
</feature>
<accession>A0A067Q1J4</accession>
<dbReference type="InterPro" id="IPR052070">
    <property type="entry name" value="ESCRT-I_UEV_domain"/>
</dbReference>
<reference evidence="12" key="1">
    <citation type="journal article" date="2014" name="Proc. Natl. Acad. Sci. U.S.A.">
        <title>Extensive sampling of basidiomycete genomes demonstrates inadequacy of the white-rot/brown-rot paradigm for wood decay fungi.</title>
        <authorList>
            <person name="Riley R."/>
            <person name="Salamov A.A."/>
            <person name="Brown D.W."/>
            <person name="Nagy L.G."/>
            <person name="Floudas D."/>
            <person name="Held B.W."/>
            <person name="Levasseur A."/>
            <person name="Lombard V."/>
            <person name="Morin E."/>
            <person name="Otillar R."/>
            <person name="Lindquist E.A."/>
            <person name="Sun H."/>
            <person name="LaButti K.M."/>
            <person name="Schmutz J."/>
            <person name="Jabbour D."/>
            <person name="Luo H."/>
            <person name="Baker S.E."/>
            <person name="Pisabarro A.G."/>
            <person name="Walton J.D."/>
            <person name="Blanchette R.A."/>
            <person name="Henrissat B."/>
            <person name="Martin F."/>
            <person name="Cullen D."/>
            <person name="Hibbett D.S."/>
            <person name="Grigoriev I.V."/>
        </authorList>
    </citation>
    <scope>NUCLEOTIDE SEQUENCE [LARGE SCALE GENOMIC DNA]</scope>
    <source>
        <strain evidence="12">MUCL 33604</strain>
    </source>
</reference>
<dbReference type="GO" id="GO:0000813">
    <property type="term" value="C:ESCRT I complex"/>
    <property type="evidence" value="ECO:0007669"/>
    <property type="project" value="TreeGrafter"/>
</dbReference>
<keyword evidence="3 7" id="KW-0813">Transport</keyword>
<dbReference type="PROSITE" id="PS51322">
    <property type="entry name" value="UEV"/>
    <property type="match status" value="1"/>
</dbReference>
<sequence length="527" mass="58256">MSETLTQKWLRQNLQSYPSSERLYADVNLVLSRYPTIRPKTDVYTYDDGRTQLLLCIHGLLPIIFRQNAYNIPVAVWITHEYPRQPPIAYVVPTGDMLVKSGKYMDISGRCGLPYLRDWERKSEGCNLASLLEAMQQQFSSEPPVYARPKAQRQAPHLTQTPNPNSSVATPPPTNYTPPSTSATNDRPPLPPKPSPAVSPSRPSPVQASEFVFPARVQSPALPPRPPPGAGLPQYLTSPDSPSHNRSFSIGGGNLPANAPFRPPGTPPPTGTPRSHRWSMPPQQTSPVYHRTSPPATVSPQAPASNPHNPPPPPQLWSARVPAPPPPPAPVAQAIPPPNLLDNEISSSLTNMHTVVPPRSMNPELVRLRAQVHAKLQSELSALVQVMSLDGDRLRAHQVDLLAGEPAIRDEMARLEAVRDVCRTVASRFKGVVEHAEKNVSELRRKGDPEVDELICSTTIVHNQLIDLVAEDNSIEDTIYHLHRALNTGRIDLERFLRATRTLAEEQFMKKALIEKIQTGMPMGQWT</sequence>
<evidence type="ECO:0000259" key="9">
    <source>
        <dbReference type="PROSITE" id="PS51312"/>
    </source>
</evidence>
<keyword evidence="5 7" id="KW-0653">Protein transport</keyword>
<keyword evidence="6" id="KW-0175">Coiled coil</keyword>
<dbReference type="SUPFAM" id="SSF140111">
    <property type="entry name" value="Endosomal sorting complex assembly domain"/>
    <property type="match status" value="1"/>
</dbReference>
<dbReference type="STRING" id="933084.A0A067Q1J4"/>
<dbReference type="Proteomes" id="UP000027265">
    <property type="component" value="Unassembled WGS sequence"/>
</dbReference>
<dbReference type="GO" id="GO:0072666">
    <property type="term" value="P:establishment of protein localization to vacuole"/>
    <property type="evidence" value="ECO:0007669"/>
    <property type="project" value="UniProtKB-ARBA"/>
</dbReference>
<feature type="region of interest" description="Disordered" evidence="8">
    <location>
        <begin position="140"/>
        <end position="330"/>
    </location>
</feature>
<dbReference type="InterPro" id="IPR037202">
    <property type="entry name" value="ESCRT_assembly_dom"/>
</dbReference>
<dbReference type="InterPro" id="IPR008883">
    <property type="entry name" value="UEV_N"/>
</dbReference>
<dbReference type="InterPro" id="IPR017916">
    <property type="entry name" value="SB_dom"/>
</dbReference>
<evidence type="ECO:0000256" key="2">
    <source>
        <dbReference type="ARBA" id="ARBA00009594"/>
    </source>
</evidence>
<dbReference type="GO" id="GO:0043130">
    <property type="term" value="F:ubiquitin binding"/>
    <property type="evidence" value="ECO:0007669"/>
    <property type="project" value="TreeGrafter"/>
</dbReference>
<keyword evidence="4" id="KW-0967">Endosome</keyword>
<evidence type="ECO:0000256" key="5">
    <source>
        <dbReference type="ARBA" id="ARBA00022927"/>
    </source>
</evidence>
<evidence type="ECO:0000256" key="1">
    <source>
        <dbReference type="ARBA" id="ARBA00004177"/>
    </source>
</evidence>
<evidence type="ECO:0000256" key="7">
    <source>
        <dbReference type="PROSITE-ProRule" id="PRU00644"/>
    </source>
</evidence>
<evidence type="ECO:0000256" key="4">
    <source>
        <dbReference type="ARBA" id="ARBA00022753"/>
    </source>
</evidence>
<dbReference type="OrthoDB" id="306304at2759"/>
<evidence type="ECO:0000256" key="3">
    <source>
        <dbReference type="ARBA" id="ARBA00022448"/>
    </source>
</evidence>
<comment type="similarity">
    <text evidence="2">Belongs to the ubiquitin-conjugating enzyme family. UEV subfamily.</text>
</comment>
<dbReference type="Gene3D" id="6.10.140.820">
    <property type="match status" value="1"/>
</dbReference>
<evidence type="ECO:0000256" key="8">
    <source>
        <dbReference type="SAM" id="MobiDB-lite"/>
    </source>
</evidence>
<feature type="domain" description="UEV" evidence="10">
    <location>
        <begin position="4"/>
        <end position="149"/>
    </location>
</feature>
<evidence type="ECO:0008006" key="13">
    <source>
        <dbReference type="Google" id="ProtNLM"/>
    </source>
</evidence>
<feature type="compositionally biased region" description="Polar residues" evidence="8">
    <location>
        <begin position="157"/>
        <end position="168"/>
    </location>
</feature>
<dbReference type="PANTHER" id="PTHR23306">
    <property type="entry name" value="TUMOR SUSCEPTIBILITY GENE 101 PROTEIN-RELATED"/>
    <property type="match status" value="1"/>
</dbReference>
<proteinExistence type="inferred from homology"/>
<evidence type="ECO:0000259" key="10">
    <source>
        <dbReference type="PROSITE" id="PS51322"/>
    </source>
</evidence>
<dbReference type="Pfam" id="PF05743">
    <property type="entry name" value="UEV"/>
    <property type="match status" value="1"/>
</dbReference>
<dbReference type="EMBL" id="KL197713">
    <property type="protein sequence ID" value="KDQ60859.1"/>
    <property type="molecule type" value="Genomic_DNA"/>
</dbReference>
<gene>
    <name evidence="11" type="ORF">JAAARDRAFT_190995</name>
</gene>
<feature type="domain" description="SB" evidence="9">
    <location>
        <begin position="459"/>
        <end position="527"/>
    </location>
</feature>
<dbReference type="SUPFAM" id="SSF54495">
    <property type="entry name" value="UBC-like"/>
    <property type="match status" value="1"/>
</dbReference>
<dbReference type="AlphaFoldDB" id="A0A067Q1J4"/>
<dbReference type="GO" id="GO:0043162">
    <property type="term" value="P:ubiquitin-dependent protein catabolic process via the multivesicular body sorting pathway"/>
    <property type="evidence" value="ECO:0007669"/>
    <property type="project" value="UniProtKB-ARBA"/>
</dbReference>
<dbReference type="CDD" id="cd11685">
    <property type="entry name" value="UEV_TSG101-like"/>
    <property type="match status" value="1"/>
</dbReference>
<evidence type="ECO:0000256" key="6">
    <source>
        <dbReference type="ARBA" id="ARBA00023054"/>
    </source>
</evidence>
<feature type="compositionally biased region" description="Pro residues" evidence="8">
    <location>
        <begin position="188"/>
        <end position="197"/>
    </location>
</feature>
<comment type="subcellular location">
    <subcellularLocation>
        <location evidence="1">Endosome</location>
    </subcellularLocation>
</comment>
<dbReference type="PANTHER" id="PTHR23306:SF3">
    <property type="entry name" value="TUMOR SUPPRESSOR PROTEIN 101"/>
    <property type="match status" value="1"/>
</dbReference>
<dbReference type="Pfam" id="PF09454">
    <property type="entry name" value="Vps23_core"/>
    <property type="match status" value="1"/>
</dbReference>
<feature type="compositionally biased region" description="Polar residues" evidence="8">
    <location>
        <begin position="235"/>
        <end position="248"/>
    </location>
</feature>
<dbReference type="GO" id="GO:0006886">
    <property type="term" value="P:intracellular protein transport"/>
    <property type="evidence" value="ECO:0007669"/>
    <property type="project" value="UniProtKB-ARBA"/>
</dbReference>
<evidence type="ECO:0000313" key="11">
    <source>
        <dbReference type="EMBL" id="KDQ60859.1"/>
    </source>
</evidence>
<feature type="compositionally biased region" description="Pro residues" evidence="8">
    <location>
        <begin position="221"/>
        <end position="230"/>
    </location>
</feature>